<evidence type="ECO:0000313" key="5">
    <source>
        <dbReference type="Proteomes" id="UP000030111"/>
    </source>
</evidence>
<accession>A0A0A2MQV4</accession>
<dbReference type="InterPro" id="IPR011006">
    <property type="entry name" value="CheY-like_superfamily"/>
</dbReference>
<comment type="caution">
    <text evidence="4">The sequence shown here is derived from an EMBL/GenBank/DDBJ whole genome shotgun (WGS) entry which is preliminary data.</text>
</comment>
<dbReference type="Gene3D" id="2.40.50.1020">
    <property type="entry name" value="LytTr DNA-binding domain"/>
    <property type="match status" value="1"/>
</dbReference>
<dbReference type="PANTHER" id="PTHR37299:SF1">
    <property type="entry name" value="STAGE 0 SPORULATION PROTEIN A HOMOLOG"/>
    <property type="match status" value="1"/>
</dbReference>
<dbReference type="EMBL" id="JRLY01000001">
    <property type="protein sequence ID" value="KGO94674.1"/>
    <property type="molecule type" value="Genomic_DNA"/>
</dbReference>
<organism evidence="4 5">
    <name type="scientific">Flavobacterium subsaxonicum WB 4.1-42 = DSM 21790</name>
    <dbReference type="NCBI Taxonomy" id="1121898"/>
    <lineage>
        <taxon>Bacteria</taxon>
        <taxon>Pseudomonadati</taxon>
        <taxon>Bacteroidota</taxon>
        <taxon>Flavobacteriia</taxon>
        <taxon>Flavobacteriales</taxon>
        <taxon>Flavobacteriaceae</taxon>
        <taxon>Flavobacterium</taxon>
    </lineage>
</organism>
<dbReference type="OrthoDB" id="2168082at2"/>
<dbReference type="SUPFAM" id="SSF52172">
    <property type="entry name" value="CheY-like"/>
    <property type="match status" value="1"/>
</dbReference>
<gene>
    <name evidence="4" type="ORF">Q766_00720</name>
</gene>
<proteinExistence type="predicted"/>
<feature type="domain" description="Response regulatory" evidence="2">
    <location>
        <begin position="3"/>
        <end position="114"/>
    </location>
</feature>
<dbReference type="SMART" id="SM00850">
    <property type="entry name" value="LytTR"/>
    <property type="match status" value="1"/>
</dbReference>
<evidence type="ECO:0000313" key="4">
    <source>
        <dbReference type="EMBL" id="KGO94674.1"/>
    </source>
</evidence>
<dbReference type="Pfam" id="PF00072">
    <property type="entry name" value="Response_reg"/>
    <property type="match status" value="1"/>
</dbReference>
<dbReference type="STRING" id="1121898.GCA_000422725_00619"/>
<dbReference type="GO" id="GO:0000156">
    <property type="term" value="F:phosphorelay response regulator activity"/>
    <property type="evidence" value="ECO:0007669"/>
    <property type="project" value="InterPro"/>
</dbReference>
<sequence>MKKVIIVDDEAAGRKLIREYMSDFPELVLVGEANNGVDAVKMINEFKPDLIFLDINMPGMNGFEMLAHLEELPQIIFSTAYDQYALKAFDVHAIDYLLKPYTRERFKQALEHVRIEKTDVLLPLAEQVILEQAKYPKRIIVQSGKKYITIATENIQRIEAWGDYCRMHTLDQVYISNFGISQLVEKLNPDTFIRVHRSTVINIHSIKEINKFPGGYDVVMLNKDIVNVSRSYIDNLRKLMF</sequence>
<dbReference type="GO" id="GO:0003677">
    <property type="term" value="F:DNA binding"/>
    <property type="evidence" value="ECO:0007669"/>
    <property type="project" value="InterPro"/>
</dbReference>
<dbReference type="RefSeq" id="WP_026992053.1">
    <property type="nucleotide sequence ID" value="NZ_JRLY01000001.1"/>
</dbReference>
<reference evidence="4 5" key="1">
    <citation type="submission" date="2013-09" db="EMBL/GenBank/DDBJ databases">
        <authorList>
            <person name="Zeng Z."/>
            <person name="Chen C."/>
        </authorList>
    </citation>
    <scope>NUCLEOTIDE SEQUENCE [LARGE SCALE GENOMIC DNA]</scope>
    <source>
        <strain evidence="4 5">WB 4.1-42</strain>
    </source>
</reference>
<dbReference type="AlphaFoldDB" id="A0A0A2MQV4"/>
<dbReference type="Proteomes" id="UP000030111">
    <property type="component" value="Unassembled WGS sequence"/>
</dbReference>
<evidence type="ECO:0000256" key="1">
    <source>
        <dbReference type="PROSITE-ProRule" id="PRU00169"/>
    </source>
</evidence>
<keyword evidence="5" id="KW-1185">Reference proteome</keyword>
<keyword evidence="1" id="KW-0597">Phosphoprotein</keyword>
<dbReference type="SMART" id="SM00448">
    <property type="entry name" value="REC"/>
    <property type="match status" value="1"/>
</dbReference>
<evidence type="ECO:0000259" key="2">
    <source>
        <dbReference type="PROSITE" id="PS50110"/>
    </source>
</evidence>
<dbReference type="InterPro" id="IPR046947">
    <property type="entry name" value="LytR-like"/>
</dbReference>
<dbReference type="PROSITE" id="PS50110">
    <property type="entry name" value="RESPONSE_REGULATORY"/>
    <property type="match status" value="1"/>
</dbReference>
<evidence type="ECO:0000259" key="3">
    <source>
        <dbReference type="PROSITE" id="PS50930"/>
    </source>
</evidence>
<dbReference type="PANTHER" id="PTHR37299">
    <property type="entry name" value="TRANSCRIPTIONAL REGULATOR-RELATED"/>
    <property type="match status" value="1"/>
</dbReference>
<feature type="domain" description="HTH LytTR-type" evidence="3">
    <location>
        <begin position="139"/>
        <end position="241"/>
    </location>
</feature>
<name>A0A0A2MQV4_9FLAO</name>
<dbReference type="InterPro" id="IPR001789">
    <property type="entry name" value="Sig_transdc_resp-reg_receiver"/>
</dbReference>
<dbReference type="PROSITE" id="PS50930">
    <property type="entry name" value="HTH_LYTTR"/>
    <property type="match status" value="1"/>
</dbReference>
<dbReference type="Pfam" id="PF04397">
    <property type="entry name" value="LytTR"/>
    <property type="match status" value="1"/>
</dbReference>
<dbReference type="eggNOG" id="COG3279">
    <property type="taxonomic scope" value="Bacteria"/>
</dbReference>
<dbReference type="InterPro" id="IPR007492">
    <property type="entry name" value="LytTR_DNA-bd_dom"/>
</dbReference>
<feature type="modified residue" description="4-aspartylphosphate" evidence="1">
    <location>
        <position position="54"/>
    </location>
</feature>
<protein>
    <submittedName>
        <fullName evidence="4">LytTR family transcriptional regulator</fullName>
    </submittedName>
</protein>
<dbReference type="Gene3D" id="3.40.50.2300">
    <property type="match status" value="1"/>
</dbReference>